<dbReference type="Gene3D" id="3.30.870.10">
    <property type="entry name" value="Endonuclease Chain A"/>
    <property type="match status" value="2"/>
</dbReference>
<evidence type="ECO:0000313" key="15">
    <source>
        <dbReference type="EMBL" id="PFU38439.1"/>
    </source>
</evidence>
<evidence type="ECO:0000256" key="11">
    <source>
        <dbReference type="ARBA" id="ARBA00023264"/>
    </source>
</evidence>
<protein>
    <recommendedName>
        <fullName evidence="12">Cardiolipin synthase</fullName>
        <ecNumber evidence="12">2.7.8.-</ecNumber>
    </recommendedName>
</protein>
<keyword evidence="10" id="KW-0594">Phospholipid biosynthesis</keyword>
<evidence type="ECO:0000256" key="2">
    <source>
        <dbReference type="ARBA" id="ARBA00022475"/>
    </source>
</evidence>
<comment type="subcellular location">
    <subcellularLocation>
        <location evidence="1">Cell membrane</location>
    </subcellularLocation>
</comment>
<dbReference type="PANTHER" id="PTHR21248:SF7">
    <property type="entry name" value="MINOR CARDIOLIPIN SYNTHASE CLSB"/>
    <property type="match status" value="1"/>
</dbReference>
<keyword evidence="11" id="KW-1208">Phospholipid metabolism</keyword>
<keyword evidence="9 13" id="KW-0472">Membrane</keyword>
<dbReference type="GO" id="GO:0005886">
    <property type="term" value="C:plasma membrane"/>
    <property type="evidence" value="ECO:0007669"/>
    <property type="project" value="UniProtKB-SubCell"/>
</dbReference>
<proteinExistence type="predicted"/>
<dbReference type="InterPro" id="IPR025202">
    <property type="entry name" value="PLD-like_dom"/>
</dbReference>
<dbReference type="AlphaFoldDB" id="A0A2B3TW77"/>
<evidence type="ECO:0000256" key="5">
    <source>
        <dbReference type="ARBA" id="ARBA00022692"/>
    </source>
</evidence>
<dbReference type="FunFam" id="3.30.870.10:FF:000014">
    <property type="entry name" value="Cardiolipin synthase"/>
    <property type="match status" value="1"/>
</dbReference>
<evidence type="ECO:0000313" key="16">
    <source>
        <dbReference type="Proteomes" id="UP000224076"/>
    </source>
</evidence>
<evidence type="ECO:0000256" key="3">
    <source>
        <dbReference type="ARBA" id="ARBA00022516"/>
    </source>
</evidence>
<dbReference type="InterPro" id="IPR001736">
    <property type="entry name" value="PLipase_D/transphosphatidylase"/>
</dbReference>
<sequence length="405" mass="47206">MKMIKKILRVTSIIIAIVIFILIWVHIDVTIGRKMEAGKNMPTEYTPHYSDFQLYVEGKSFYKQLFTDIREAKQSIYTYFFILSDDKSSHTFLNLLKEKAKEGVNVYLSVDRINDLSFERKMKNELRESGVHFTYSRKPELPFGFYSLHHRNHRRITAIDGEIGYTGGFNIGDEYLGKDKRFGYWRDYHVRLKGEGAKDLEEQFALDWKRDTKEEIKRSTNKASKGNTLHTMVSYNGHHVAEKYIKLIKQAKHSIVITTPYFIAKNKELMNALIGAQKRGVTVKILWSYKPDIPLIKEAAYPYIRQAVNNGIKVYGYKKGMFHGKLMLIDNELTVIGTTNITARSFYINDEMNLYIHGGPIIAQVNEALTQDIDDSKEMTETFFDNLSFWERCKEKVVGWVDFYL</sequence>
<dbReference type="GO" id="GO:0008808">
    <property type="term" value="F:cardiolipin synthase activity"/>
    <property type="evidence" value="ECO:0007669"/>
    <property type="project" value="UniProtKB-UniRule"/>
</dbReference>
<evidence type="ECO:0000256" key="8">
    <source>
        <dbReference type="ARBA" id="ARBA00023098"/>
    </source>
</evidence>
<evidence type="ECO:0000256" key="10">
    <source>
        <dbReference type="ARBA" id="ARBA00023209"/>
    </source>
</evidence>
<feature type="transmembrane region" description="Helical" evidence="13">
    <location>
        <begin position="7"/>
        <end position="27"/>
    </location>
</feature>
<dbReference type="InterPro" id="IPR022924">
    <property type="entry name" value="Cardiolipin_synthase"/>
</dbReference>
<dbReference type="CDD" id="cd09110">
    <property type="entry name" value="PLDc_CLS_1"/>
    <property type="match status" value="1"/>
</dbReference>
<dbReference type="EMBL" id="NVDG01000050">
    <property type="protein sequence ID" value="PFU38439.1"/>
    <property type="molecule type" value="Genomic_DNA"/>
</dbReference>
<keyword evidence="3" id="KW-0444">Lipid biosynthesis</keyword>
<organism evidence="15 16">
    <name type="scientific">Bacillus cereus</name>
    <dbReference type="NCBI Taxonomy" id="1396"/>
    <lineage>
        <taxon>Bacteria</taxon>
        <taxon>Bacillati</taxon>
        <taxon>Bacillota</taxon>
        <taxon>Bacilli</taxon>
        <taxon>Bacillales</taxon>
        <taxon>Bacillaceae</taxon>
        <taxon>Bacillus</taxon>
        <taxon>Bacillus cereus group</taxon>
    </lineage>
</organism>
<feature type="domain" description="PLD phosphodiesterase" evidence="14">
    <location>
        <begin position="318"/>
        <end position="345"/>
    </location>
</feature>
<evidence type="ECO:0000256" key="4">
    <source>
        <dbReference type="ARBA" id="ARBA00022679"/>
    </source>
</evidence>
<evidence type="ECO:0000256" key="7">
    <source>
        <dbReference type="ARBA" id="ARBA00022989"/>
    </source>
</evidence>
<keyword evidence="5 13" id="KW-0812">Transmembrane</keyword>
<dbReference type="EC" id="2.7.8.-" evidence="12"/>
<evidence type="ECO:0000256" key="6">
    <source>
        <dbReference type="ARBA" id="ARBA00022737"/>
    </source>
</evidence>
<dbReference type="Proteomes" id="UP000224076">
    <property type="component" value="Unassembled WGS sequence"/>
</dbReference>
<feature type="domain" description="PLD phosphodiesterase" evidence="14">
    <location>
        <begin position="148"/>
        <end position="175"/>
    </location>
</feature>
<keyword evidence="6" id="KW-0677">Repeat</keyword>
<keyword evidence="4" id="KW-0808">Transferase</keyword>
<reference evidence="15 16" key="1">
    <citation type="submission" date="2017-09" db="EMBL/GenBank/DDBJ databases">
        <title>Large-scale bioinformatics analysis of Bacillus genomes uncovers conserved roles of natural products in bacterial physiology.</title>
        <authorList>
            <consortium name="Agbiome Team Llc"/>
            <person name="Bleich R.M."/>
            <person name="Grubbs K.J."/>
            <person name="Santa Maria K.C."/>
            <person name="Allen S.E."/>
            <person name="Farag S."/>
            <person name="Shank E.A."/>
            <person name="Bowers A."/>
        </authorList>
    </citation>
    <scope>NUCLEOTIDE SEQUENCE [LARGE SCALE GENOMIC DNA]</scope>
    <source>
        <strain evidence="15 16">AFS061806</strain>
    </source>
</reference>
<dbReference type="GO" id="GO:0032049">
    <property type="term" value="P:cardiolipin biosynthetic process"/>
    <property type="evidence" value="ECO:0007669"/>
    <property type="project" value="UniProtKB-UniRule"/>
</dbReference>
<dbReference type="SMART" id="SM00155">
    <property type="entry name" value="PLDc"/>
    <property type="match status" value="2"/>
</dbReference>
<dbReference type="PANTHER" id="PTHR21248">
    <property type="entry name" value="CARDIOLIPIN SYNTHASE"/>
    <property type="match status" value="1"/>
</dbReference>
<dbReference type="Pfam" id="PF13091">
    <property type="entry name" value="PLDc_2"/>
    <property type="match status" value="2"/>
</dbReference>
<evidence type="ECO:0000259" key="14">
    <source>
        <dbReference type="PROSITE" id="PS50035"/>
    </source>
</evidence>
<keyword evidence="8" id="KW-0443">Lipid metabolism</keyword>
<evidence type="ECO:0000256" key="13">
    <source>
        <dbReference type="SAM" id="Phobius"/>
    </source>
</evidence>
<evidence type="ECO:0000256" key="9">
    <source>
        <dbReference type="ARBA" id="ARBA00023136"/>
    </source>
</evidence>
<evidence type="ECO:0000256" key="1">
    <source>
        <dbReference type="ARBA" id="ARBA00004236"/>
    </source>
</evidence>
<keyword evidence="7 13" id="KW-1133">Transmembrane helix</keyword>
<accession>A0A2B3TW77</accession>
<evidence type="ECO:0000256" key="12">
    <source>
        <dbReference type="NCBIfam" id="TIGR04265"/>
    </source>
</evidence>
<dbReference type="NCBIfam" id="TIGR04265">
    <property type="entry name" value="bac_cardiolipin"/>
    <property type="match status" value="1"/>
</dbReference>
<dbReference type="SUPFAM" id="SSF56024">
    <property type="entry name" value="Phospholipase D/nuclease"/>
    <property type="match status" value="2"/>
</dbReference>
<keyword evidence="2" id="KW-1003">Cell membrane</keyword>
<dbReference type="PROSITE" id="PS50035">
    <property type="entry name" value="PLD"/>
    <property type="match status" value="2"/>
</dbReference>
<name>A0A2B3TW77_BACCE</name>
<comment type="caution">
    <text evidence="15">The sequence shown here is derived from an EMBL/GenBank/DDBJ whole genome shotgun (WGS) entry which is preliminary data.</text>
</comment>
<gene>
    <name evidence="15" type="primary">cls</name>
    <name evidence="15" type="ORF">COK86_25585</name>
</gene>
<dbReference type="CDD" id="cd09112">
    <property type="entry name" value="PLDc_CLS_2"/>
    <property type="match status" value="1"/>
</dbReference>